<dbReference type="Proteomes" id="UP000217289">
    <property type="component" value="Chromosome"/>
</dbReference>
<keyword evidence="1" id="KW-0732">Signal</keyword>
<dbReference type="EMBL" id="CP022163">
    <property type="protein sequence ID" value="ATB29725.1"/>
    <property type="molecule type" value="Genomic_DNA"/>
</dbReference>
<keyword evidence="3" id="KW-1185">Reference proteome</keyword>
<gene>
    <name evidence="2" type="ORF">MEBOL_003180</name>
</gene>
<evidence type="ECO:0000313" key="2">
    <source>
        <dbReference type="EMBL" id="ATB29725.1"/>
    </source>
</evidence>
<proteinExistence type="predicted"/>
<sequence length="210" mass="22331">MLNLRRSVTLLAVLFAGAASAQIKSANPMNYVGEQHNAYLACLQKVNADGKSNPLEALVDQCGFKPEQPADEFIQEYTELMPENLLAPLSQMLAPHRKAFNDRQYSVALEVERVLSTQSPEQASRSLADLENKAVLSLGRETADLAVLSGVATARHSLIFWTQSPPQARAKWWQVVLADVAGGIVGGVFGGGVGAVGLGTACSGAVAKLE</sequence>
<name>A0A250ID78_9BACT</name>
<feature type="signal peptide" evidence="1">
    <location>
        <begin position="1"/>
        <end position="21"/>
    </location>
</feature>
<dbReference type="AlphaFoldDB" id="A0A250ID78"/>
<reference evidence="2 3" key="1">
    <citation type="submission" date="2017-06" db="EMBL/GenBank/DDBJ databases">
        <authorList>
            <person name="Kim H.J."/>
            <person name="Triplett B.A."/>
        </authorList>
    </citation>
    <scope>NUCLEOTIDE SEQUENCE [LARGE SCALE GENOMIC DNA]</scope>
    <source>
        <strain evidence="2 3">DSM 14713</strain>
    </source>
</reference>
<protein>
    <submittedName>
        <fullName evidence="2">Uncharacterized protein</fullName>
    </submittedName>
</protein>
<evidence type="ECO:0000256" key="1">
    <source>
        <dbReference type="SAM" id="SignalP"/>
    </source>
</evidence>
<organism evidence="2 3">
    <name type="scientific">Melittangium boletus DSM 14713</name>
    <dbReference type="NCBI Taxonomy" id="1294270"/>
    <lineage>
        <taxon>Bacteria</taxon>
        <taxon>Pseudomonadati</taxon>
        <taxon>Myxococcota</taxon>
        <taxon>Myxococcia</taxon>
        <taxon>Myxococcales</taxon>
        <taxon>Cystobacterineae</taxon>
        <taxon>Archangiaceae</taxon>
        <taxon>Melittangium</taxon>
    </lineage>
</organism>
<accession>A0A250ID78</accession>
<dbReference type="KEGG" id="mbd:MEBOL_003180"/>
<evidence type="ECO:0000313" key="3">
    <source>
        <dbReference type="Proteomes" id="UP000217289"/>
    </source>
</evidence>
<dbReference type="OrthoDB" id="6025803at2"/>
<feature type="chain" id="PRO_5013349701" evidence="1">
    <location>
        <begin position="22"/>
        <end position="210"/>
    </location>
</feature>
<dbReference type="RefSeq" id="WP_095978262.1">
    <property type="nucleotide sequence ID" value="NZ_CP022163.1"/>
</dbReference>